<dbReference type="CDD" id="cd01014">
    <property type="entry name" value="nicotinamidase_related"/>
    <property type="match status" value="1"/>
</dbReference>
<evidence type="ECO:0000256" key="2">
    <source>
        <dbReference type="ARBA" id="ARBA00022801"/>
    </source>
</evidence>
<proteinExistence type="inferred from homology"/>
<dbReference type="InterPro" id="IPR050272">
    <property type="entry name" value="Isochorismatase-like_hydrls"/>
</dbReference>
<evidence type="ECO:0000256" key="1">
    <source>
        <dbReference type="ARBA" id="ARBA00006336"/>
    </source>
</evidence>
<dbReference type="PANTHER" id="PTHR43540">
    <property type="entry name" value="PEROXYUREIDOACRYLATE/UREIDOACRYLATE AMIDOHYDROLASE-RELATED"/>
    <property type="match status" value="1"/>
</dbReference>
<dbReference type="eggNOG" id="COG1335">
    <property type="taxonomic scope" value="Bacteria"/>
</dbReference>
<dbReference type="InterPro" id="IPR036380">
    <property type="entry name" value="Isochorismatase-like_sf"/>
</dbReference>
<accession>A0A074LSE1</accession>
<dbReference type="Pfam" id="PF00857">
    <property type="entry name" value="Isochorismatase"/>
    <property type="match status" value="1"/>
</dbReference>
<keyword evidence="2" id="KW-0378">Hydrolase</keyword>
<protein>
    <recommendedName>
        <fullName evidence="3">Isochorismatase-like domain-containing protein</fullName>
    </recommendedName>
</protein>
<sequence>MEGTRPIYRKEETLDRIQDVLAKARNADIPVLYVQDVDVAPVGTPEFAVHPSIAPLDGELSVHKKSTDAFYGTDLHERLQALGVNHLVITGFKTEYCVDSACRRATTLGYFVTLVQDAHSTTDNKVLSAEQIVAHHNCNLHGLDNLEHYIVVVPSDELQFESKFY</sequence>
<dbReference type="SUPFAM" id="SSF52499">
    <property type="entry name" value="Isochorismatase-like hydrolases"/>
    <property type="match status" value="1"/>
</dbReference>
<feature type="domain" description="Isochorismatase-like" evidence="3">
    <location>
        <begin position="8"/>
        <end position="123"/>
    </location>
</feature>
<dbReference type="Proteomes" id="UP000027931">
    <property type="component" value="Unassembled WGS sequence"/>
</dbReference>
<organism evidence="4 5">
    <name type="scientific">Tumebacillus flagellatus</name>
    <dbReference type="NCBI Taxonomy" id="1157490"/>
    <lineage>
        <taxon>Bacteria</taxon>
        <taxon>Bacillati</taxon>
        <taxon>Bacillota</taxon>
        <taxon>Bacilli</taxon>
        <taxon>Bacillales</taxon>
        <taxon>Alicyclobacillaceae</taxon>
        <taxon>Tumebacillus</taxon>
    </lineage>
</organism>
<dbReference type="AlphaFoldDB" id="A0A074LSE1"/>
<evidence type="ECO:0000259" key="3">
    <source>
        <dbReference type="Pfam" id="PF00857"/>
    </source>
</evidence>
<dbReference type="GO" id="GO:0016787">
    <property type="term" value="F:hydrolase activity"/>
    <property type="evidence" value="ECO:0007669"/>
    <property type="project" value="UniProtKB-KW"/>
</dbReference>
<name>A0A074LSE1_9BACL</name>
<dbReference type="PANTHER" id="PTHR43540:SF14">
    <property type="entry name" value="ISOCHORISMATASE"/>
    <property type="match status" value="1"/>
</dbReference>
<reference evidence="4 5" key="1">
    <citation type="journal article" date="2013" name="Int. J. Syst. Evol. Microbiol.">
        <title>Tumebacillus flagellatus sp. nov., an alpha-amylase/pullulanase-producing bacterium isolated from cassava wastewater.</title>
        <authorList>
            <person name="Wang Q."/>
            <person name="Xie N."/>
            <person name="Qin Y."/>
            <person name="Shen N."/>
            <person name="Zhu J."/>
            <person name="Mi H."/>
            <person name="Huang R."/>
        </authorList>
    </citation>
    <scope>NUCLEOTIDE SEQUENCE [LARGE SCALE GENOMIC DNA]</scope>
    <source>
        <strain evidence="4 5">GST4</strain>
    </source>
</reference>
<dbReference type="Gene3D" id="3.40.50.850">
    <property type="entry name" value="Isochorismatase-like"/>
    <property type="match status" value="1"/>
</dbReference>
<dbReference type="EMBL" id="JMIR01000019">
    <property type="protein sequence ID" value="KEO82703.1"/>
    <property type="molecule type" value="Genomic_DNA"/>
</dbReference>
<dbReference type="STRING" id="1157490.EL26_14145"/>
<comment type="similarity">
    <text evidence="1">Belongs to the isochorismatase family.</text>
</comment>
<evidence type="ECO:0000313" key="5">
    <source>
        <dbReference type="Proteomes" id="UP000027931"/>
    </source>
</evidence>
<dbReference type="InterPro" id="IPR000868">
    <property type="entry name" value="Isochorismatase-like_dom"/>
</dbReference>
<comment type="caution">
    <text evidence="4">The sequence shown here is derived from an EMBL/GenBank/DDBJ whole genome shotgun (WGS) entry which is preliminary data.</text>
</comment>
<keyword evidence="5" id="KW-1185">Reference proteome</keyword>
<gene>
    <name evidence="4" type="ORF">EL26_14145</name>
</gene>
<evidence type="ECO:0000313" key="4">
    <source>
        <dbReference type="EMBL" id="KEO82703.1"/>
    </source>
</evidence>